<dbReference type="CDD" id="cd01561">
    <property type="entry name" value="CBS_like"/>
    <property type="match status" value="1"/>
</dbReference>
<evidence type="ECO:0000256" key="8">
    <source>
        <dbReference type="ARBA" id="ARBA00023192"/>
    </source>
</evidence>
<name>A0A108U5F5_9GAMM</name>
<dbReference type="NCBIfam" id="TIGR01136">
    <property type="entry name" value="cysKM"/>
    <property type="match status" value="1"/>
</dbReference>
<comment type="pathway">
    <text evidence="2">Amino-acid biosynthesis; L-cysteine biosynthesis; L-cysteine from L-serine: step 2/2.</text>
</comment>
<evidence type="ECO:0000256" key="11">
    <source>
        <dbReference type="PIRSR" id="PIRSR605856-51"/>
    </source>
</evidence>
<dbReference type="PROSITE" id="PS00901">
    <property type="entry name" value="CYS_SYNTHASE"/>
    <property type="match status" value="1"/>
</dbReference>
<dbReference type="Proteomes" id="UP000023435">
    <property type="component" value="Unassembled WGS sequence"/>
</dbReference>
<comment type="cofactor">
    <cofactor evidence="1 10">
        <name>pyridoxal 5'-phosphate</name>
        <dbReference type="ChEBI" id="CHEBI:597326"/>
    </cofactor>
</comment>
<dbReference type="InterPro" id="IPR050214">
    <property type="entry name" value="Cys_Synth/Cystath_Beta-Synth"/>
</dbReference>
<comment type="catalytic activity">
    <reaction evidence="9">
        <text>O-acetyl-L-serine + hydrogen sulfide = L-cysteine + acetate</text>
        <dbReference type="Rhea" id="RHEA:14829"/>
        <dbReference type="ChEBI" id="CHEBI:29919"/>
        <dbReference type="ChEBI" id="CHEBI:30089"/>
        <dbReference type="ChEBI" id="CHEBI:35235"/>
        <dbReference type="ChEBI" id="CHEBI:58340"/>
        <dbReference type="EC" id="2.5.1.47"/>
    </reaction>
</comment>
<feature type="domain" description="Tryptophan synthase beta chain-like PALP" evidence="12">
    <location>
        <begin position="2"/>
        <end position="282"/>
    </location>
</feature>
<comment type="similarity">
    <text evidence="3">Belongs to the cysteine synthase/cystathionine beta-synthase family.</text>
</comment>
<evidence type="ECO:0000256" key="3">
    <source>
        <dbReference type="ARBA" id="ARBA00007103"/>
    </source>
</evidence>
<evidence type="ECO:0000256" key="6">
    <source>
        <dbReference type="ARBA" id="ARBA00022679"/>
    </source>
</evidence>
<dbReference type="InterPro" id="IPR001216">
    <property type="entry name" value="P-phosphate_BS"/>
</dbReference>
<proteinExistence type="inferred from homology"/>
<accession>A0A108U5F5</accession>
<evidence type="ECO:0000256" key="7">
    <source>
        <dbReference type="ARBA" id="ARBA00022898"/>
    </source>
</evidence>
<evidence type="ECO:0000256" key="1">
    <source>
        <dbReference type="ARBA" id="ARBA00001933"/>
    </source>
</evidence>
<keyword evidence="8" id="KW-0198">Cysteine biosynthesis</keyword>
<dbReference type="InterPro" id="IPR036052">
    <property type="entry name" value="TrpB-like_PALP_sf"/>
</dbReference>
<keyword evidence="5" id="KW-0028">Amino-acid biosynthesis</keyword>
<gene>
    <name evidence="13" type="ORF">AZ78_0440</name>
</gene>
<comment type="caution">
    <text evidence="13">The sequence shown here is derived from an EMBL/GenBank/DDBJ whole genome shotgun (WGS) entry which is preliminary data.</text>
</comment>
<dbReference type="InterPro" id="IPR001926">
    <property type="entry name" value="TrpB-like_PALP"/>
</dbReference>
<dbReference type="PANTHER" id="PTHR10314">
    <property type="entry name" value="CYSTATHIONINE BETA-SYNTHASE"/>
    <property type="match status" value="1"/>
</dbReference>
<keyword evidence="14" id="KW-1185">Reference proteome</keyword>
<dbReference type="SUPFAM" id="SSF53686">
    <property type="entry name" value="Tryptophan synthase beta subunit-like PLP-dependent enzymes"/>
    <property type="match status" value="1"/>
</dbReference>
<dbReference type="AlphaFoldDB" id="A0A108U5F5"/>
<evidence type="ECO:0000256" key="10">
    <source>
        <dbReference type="PIRSR" id="PIRSR605856-50"/>
    </source>
</evidence>
<protein>
    <recommendedName>
        <fullName evidence="4">cysteine synthase</fullName>
        <ecNumber evidence="4">2.5.1.47</ecNumber>
    </recommendedName>
</protein>
<evidence type="ECO:0000313" key="14">
    <source>
        <dbReference type="Proteomes" id="UP000023435"/>
    </source>
</evidence>
<dbReference type="InterPro" id="IPR005856">
    <property type="entry name" value="Cys_synth"/>
</dbReference>
<evidence type="ECO:0000256" key="9">
    <source>
        <dbReference type="ARBA" id="ARBA00047931"/>
    </source>
</evidence>
<evidence type="ECO:0000313" key="13">
    <source>
        <dbReference type="EMBL" id="KWS02894.1"/>
    </source>
</evidence>
<feature type="modified residue" description="N6-(pyridoxal phosphate)lysine" evidence="11">
    <location>
        <position position="33"/>
    </location>
</feature>
<organism evidence="13 14">
    <name type="scientific">Lysobacter capsici AZ78</name>
    <dbReference type="NCBI Taxonomy" id="1444315"/>
    <lineage>
        <taxon>Bacteria</taxon>
        <taxon>Pseudomonadati</taxon>
        <taxon>Pseudomonadota</taxon>
        <taxon>Gammaproteobacteria</taxon>
        <taxon>Lysobacterales</taxon>
        <taxon>Lysobacteraceae</taxon>
        <taxon>Lysobacter</taxon>
    </lineage>
</organism>
<reference evidence="13 14" key="1">
    <citation type="journal article" date="2014" name="Genome Announc.">
        <title>Draft Genome Sequence of Lysobacter capsici AZ78, a Bacterium Antagonistic to Plant-Pathogenic Oomycetes.</title>
        <authorList>
            <person name="Puopolo G."/>
            <person name="Sonego P."/>
            <person name="Engelen K."/>
            <person name="Pertot I."/>
        </authorList>
    </citation>
    <scope>NUCLEOTIDE SEQUENCE [LARGE SCALE GENOMIC DNA]</scope>
    <source>
        <strain evidence="13 14">AZ78</strain>
    </source>
</reference>
<feature type="binding site" evidence="10">
    <location>
        <begin position="167"/>
        <end position="171"/>
    </location>
    <ligand>
        <name>pyridoxal 5'-phosphate</name>
        <dbReference type="ChEBI" id="CHEBI:597326"/>
    </ligand>
</feature>
<keyword evidence="7 10" id="KW-0663">Pyridoxal phosphate</keyword>
<keyword evidence="6 13" id="KW-0808">Transferase</keyword>
<dbReference type="UniPathway" id="UPA00136">
    <property type="reaction ID" value="UER00200"/>
</dbReference>
<evidence type="ECO:0000259" key="12">
    <source>
        <dbReference type="Pfam" id="PF00291"/>
    </source>
</evidence>
<dbReference type="EMBL" id="JAJA02000001">
    <property type="protein sequence ID" value="KWS02894.1"/>
    <property type="molecule type" value="Genomic_DNA"/>
</dbReference>
<dbReference type="GO" id="GO:0004124">
    <property type="term" value="F:cysteine synthase activity"/>
    <property type="evidence" value="ECO:0007669"/>
    <property type="project" value="UniProtKB-EC"/>
</dbReference>
<sequence>MGRTPIVRINRLAPAGVDIYVKVEARNPSGSIKDRIAASILDDALARGALRPGQAVVEATSGNAGVALAMACAVRGYRFVAFISDNYSVERRRLMRAYGAEVVLTPAAEGAMGRSRAAREYAERTGAYFADQYANPANPACHRDSTAREILQAFAQRRLDWFVSGWGSGGTLSGVGAALKAARADVQVAAAEPARARVLAGHPWTAHEIAGWAPNFMPAVMTPEVVDRTVAVEEDEAREAARELARQEGLCCGISSGAAFVAARKIASRAPAGSAVLTILPDTGERYLSTSLFDSADA</sequence>
<dbReference type="EC" id="2.5.1.47" evidence="4"/>
<dbReference type="Gene3D" id="3.40.50.1100">
    <property type="match status" value="2"/>
</dbReference>
<dbReference type="FunFam" id="3.40.50.1100:FF:000006">
    <property type="entry name" value="Cysteine synthase"/>
    <property type="match status" value="1"/>
</dbReference>
<feature type="binding site" evidence="10">
    <location>
        <position position="255"/>
    </location>
    <ligand>
        <name>pyridoxal 5'-phosphate</name>
        <dbReference type="ChEBI" id="CHEBI:597326"/>
    </ligand>
</feature>
<evidence type="ECO:0000256" key="5">
    <source>
        <dbReference type="ARBA" id="ARBA00022605"/>
    </source>
</evidence>
<dbReference type="Pfam" id="PF00291">
    <property type="entry name" value="PALP"/>
    <property type="match status" value="1"/>
</dbReference>
<feature type="binding site" evidence="10">
    <location>
        <position position="63"/>
    </location>
    <ligand>
        <name>pyridoxal 5'-phosphate</name>
        <dbReference type="ChEBI" id="CHEBI:597326"/>
    </ligand>
</feature>
<evidence type="ECO:0000256" key="4">
    <source>
        <dbReference type="ARBA" id="ARBA00012681"/>
    </source>
</evidence>
<dbReference type="GO" id="GO:0006535">
    <property type="term" value="P:cysteine biosynthetic process from serine"/>
    <property type="evidence" value="ECO:0007669"/>
    <property type="project" value="InterPro"/>
</dbReference>
<evidence type="ECO:0000256" key="2">
    <source>
        <dbReference type="ARBA" id="ARBA00004962"/>
    </source>
</evidence>